<dbReference type="AlphaFoldDB" id="A0A2V1IN28"/>
<evidence type="ECO:0000313" key="1">
    <source>
        <dbReference type="EMBL" id="PWB04388.1"/>
    </source>
</evidence>
<evidence type="ECO:0000313" key="2">
    <source>
        <dbReference type="Proteomes" id="UP000244905"/>
    </source>
</evidence>
<reference evidence="2" key="1">
    <citation type="submission" date="2018-02" db="EMBL/GenBank/DDBJ databases">
        <authorList>
            <person name="Clavel T."/>
            <person name="Strowig T."/>
        </authorList>
    </citation>
    <scope>NUCLEOTIDE SEQUENCE [LARGE SCALE GENOMIC DNA]</scope>
    <source>
        <strain evidence="2">DSM 103720</strain>
    </source>
</reference>
<sequence>MDENKYEVSDEELASLVEALDNMLNEEEPDFFSELKDCAWNILHENPGIDMDEWIDLLMRQYPAEVVDAIGSHPAEAYASLSLMWNDEYTDSDTGECDTFRGWAKRFSSYGAIDRYDKAAEQEAILRYLQAQHYKKQ</sequence>
<dbReference type="EMBL" id="PUEC01000001">
    <property type="protein sequence ID" value="PWB04388.1"/>
    <property type="molecule type" value="Genomic_DNA"/>
</dbReference>
<dbReference type="GeneID" id="82524777"/>
<dbReference type="Proteomes" id="UP000244905">
    <property type="component" value="Unassembled WGS sequence"/>
</dbReference>
<keyword evidence="2" id="KW-1185">Reference proteome</keyword>
<gene>
    <name evidence="1" type="ORF">C5O23_00245</name>
</gene>
<organism evidence="1 2">
    <name type="scientific">Duncaniella muris</name>
    <dbReference type="NCBI Taxonomy" id="2094150"/>
    <lineage>
        <taxon>Bacteria</taxon>
        <taxon>Pseudomonadati</taxon>
        <taxon>Bacteroidota</taxon>
        <taxon>Bacteroidia</taxon>
        <taxon>Bacteroidales</taxon>
        <taxon>Muribaculaceae</taxon>
        <taxon>Duncaniella</taxon>
    </lineage>
</organism>
<protein>
    <submittedName>
        <fullName evidence="1">Uncharacterized protein</fullName>
    </submittedName>
</protein>
<name>A0A2V1IN28_9BACT</name>
<comment type="caution">
    <text evidence="1">The sequence shown here is derived from an EMBL/GenBank/DDBJ whole genome shotgun (WGS) entry which is preliminary data.</text>
</comment>
<dbReference type="RefSeq" id="WP_107030944.1">
    <property type="nucleotide sequence ID" value="NZ_CBFFZS010000004.1"/>
</dbReference>
<accession>A0A2V1IN28</accession>
<proteinExistence type="predicted"/>